<proteinExistence type="predicted"/>
<dbReference type="InterPro" id="IPR003772">
    <property type="entry name" value="YceD"/>
</dbReference>
<reference evidence="1 2" key="1">
    <citation type="journal article" date="2015" name="Genome Announc.">
        <title>Expanding the biotechnology potential of lactobacilli through comparative genomics of 213 strains and associated genera.</title>
        <authorList>
            <person name="Sun Z."/>
            <person name="Harris H.M."/>
            <person name="McCann A."/>
            <person name="Guo C."/>
            <person name="Argimon S."/>
            <person name="Zhang W."/>
            <person name="Yang X."/>
            <person name="Jeffery I.B."/>
            <person name="Cooney J.C."/>
            <person name="Kagawa T.F."/>
            <person name="Liu W."/>
            <person name="Song Y."/>
            <person name="Salvetti E."/>
            <person name="Wrobel A."/>
            <person name="Rasinkangas P."/>
            <person name="Parkhill J."/>
            <person name="Rea M.C."/>
            <person name="O'Sullivan O."/>
            <person name="Ritari J."/>
            <person name="Douillard F.P."/>
            <person name="Paul Ross R."/>
            <person name="Yang R."/>
            <person name="Briner A.E."/>
            <person name="Felis G.E."/>
            <person name="de Vos W.M."/>
            <person name="Barrangou R."/>
            <person name="Klaenhammer T.R."/>
            <person name="Caufield P.W."/>
            <person name="Cui Y."/>
            <person name="Zhang H."/>
            <person name="O'Toole P.W."/>
        </authorList>
    </citation>
    <scope>NUCLEOTIDE SEQUENCE [LARGE SCALE GENOMIC DNA]</scope>
    <source>
        <strain evidence="1 2">DSM 6035</strain>
    </source>
</reference>
<evidence type="ECO:0000313" key="2">
    <source>
        <dbReference type="Proteomes" id="UP000051412"/>
    </source>
</evidence>
<comment type="caution">
    <text evidence="1">The sequence shown here is derived from an EMBL/GenBank/DDBJ whole genome shotgun (WGS) entry which is preliminary data.</text>
</comment>
<protein>
    <submittedName>
        <fullName evidence="1">Uncharacterized protein</fullName>
    </submittedName>
</protein>
<dbReference type="PATRIC" id="fig|1423782.4.peg.1940"/>
<dbReference type="Pfam" id="PF02620">
    <property type="entry name" value="YceD"/>
    <property type="match status" value="1"/>
</dbReference>
<accession>A0A0R1XMB0</accession>
<sequence>MTKLFPDIILGVDPVKVDGYVTYDGGDATVSANVKTTLTVPSSRSLTPVELPLDFNFTETYIDNRSHFSRYEDDEVVFLLKDRELIDFDTALA</sequence>
<keyword evidence="2" id="KW-1185">Reference proteome</keyword>
<organism evidence="1 2">
    <name type="scientific">Limosilactobacillus panis DSM 6035</name>
    <dbReference type="NCBI Taxonomy" id="1423782"/>
    <lineage>
        <taxon>Bacteria</taxon>
        <taxon>Bacillati</taxon>
        <taxon>Bacillota</taxon>
        <taxon>Bacilli</taxon>
        <taxon>Lactobacillales</taxon>
        <taxon>Lactobacillaceae</taxon>
        <taxon>Limosilactobacillus</taxon>
    </lineage>
</organism>
<name>A0A0R1XMB0_9LACO</name>
<dbReference type="EMBL" id="AZGM01000052">
    <property type="protein sequence ID" value="KRM27804.1"/>
    <property type="molecule type" value="Genomic_DNA"/>
</dbReference>
<evidence type="ECO:0000313" key="1">
    <source>
        <dbReference type="EMBL" id="KRM27804.1"/>
    </source>
</evidence>
<dbReference type="STRING" id="1423782.FD32_GL001865"/>
<dbReference type="Proteomes" id="UP000051412">
    <property type="component" value="Unassembled WGS sequence"/>
</dbReference>
<gene>
    <name evidence="1" type="ORF">FD32_GL001865</name>
</gene>
<dbReference type="AlphaFoldDB" id="A0A0R1XMB0"/>